<reference evidence="1 2" key="1">
    <citation type="journal article" date="2018" name="Nat. Genet.">
        <title>The Rosa genome provides new insights in the design of modern roses.</title>
        <authorList>
            <person name="Bendahmane M."/>
        </authorList>
    </citation>
    <scope>NUCLEOTIDE SEQUENCE [LARGE SCALE GENOMIC DNA]</scope>
    <source>
        <strain evidence="2">cv. Old Blush</strain>
    </source>
</reference>
<dbReference type="Proteomes" id="UP000238479">
    <property type="component" value="Chromosome 6"/>
</dbReference>
<accession>A0A2P6Q0Q3</accession>
<keyword evidence="2" id="KW-1185">Reference proteome</keyword>
<comment type="caution">
    <text evidence="1">The sequence shown here is derived from an EMBL/GenBank/DDBJ whole genome shotgun (WGS) entry which is preliminary data.</text>
</comment>
<gene>
    <name evidence="1" type="ORF">RchiOBHm_Chr6g0308361</name>
</gene>
<evidence type="ECO:0000313" key="2">
    <source>
        <dbReference type="Proteomes" id="UP000238479"/>
    </source>
</evidence>
<evidence type="ECO:0000313" key="1">
    <source>
        <dbReference type="EMBL" id="PRQ27726.1"/>
    </source>
</evidence>
<proteinExistence type="predicted"/>
<protein>
    <submittedName>
        <fullName evidence="1">Uncharacterized protein</fullName>
    </submittedName>
</protein>
<dbReference type="Gramene" id="PRQ27726">
    <property type="protein sequence ID" value="PRQ27726"/>
    <property type="gene ID" value="RchiOBHm_Chr6g0308361"/>
</dbReference>
<name>A0A2P6Q0Q3_ROSCH</name>
<sequence length="71" mass="8497">MLMNSYHICCYHNSIHYCYKSVCVCMYIYDILLYKNELMPPCICEEAIYIYLTGTSTSVYTHLRLPLYTIY</sequence>
<organism evidence="1 2">
    <name type="scientific">Rosa chinensis</name>
    <name type="common">China rose</name>
    <dbReference type="NCBI Taxonomy" id="74649"/>
    <lineage>
        <taxon>Eukaryota</taxon>
        <taxon>Viridiplantae</taxon>
        <taxon>Streptophyta</taxon>
        <taxon>Embryophyta</taxon>
        <taxon>Tracheophyta</taxon>
        <taxon>Spermatophyta</taxon>
        <taxon>Magnoliopsida</taxon>
        <taxon>eudicotyledons</taxon>
        <taxon>Gunneridae</taxon>
        <taxon>Pentapetalae</taxon>
        <taxon>rosids</taxon>
        <taxon>fabids</taxon>
        <taxon>Rosales</taxon>
        <taxon>Rosaceae</taxon>
        <taxon>Rosoideae</taxon>
        <taxon>Rosoideae incertae sedis</taxon>
        <taxon>Rosa</taxon>
    </lineage>
</organism>
<dbReference type="AlphaFoldDB" id="A0A2P6Q0Q3"/>
<dbReference type="EMBL" id="PDCK01000044">
    <property type="protein sequence ID" value="PRQ27726.1"/>
    <property type="molecule type" value="Genomic_DNA"/>
</dbReference>